<feature type="domain" description="Solute-binding protein family 5" evidence="4">
    <location>
        <begin position="81"/>
        <end position="464"/>
    </location>
</feature>
<evidence type="ECO:0000256" key="3">
    <source>
        <dbReference type="SAM" id="SignalP"/>
    </source>
</evidence>
<dbReference type="Gene3D" id="3.10.105.10">
    <property type="entry name" value="Dipeptide-binding Protein, Domain 3"/>
    <property type="match status" value="1"/>
</dbReference>
<sequence length="554" mass="60253">MKTENGIQTVGLTGTAALTAIGLMMAAPAWAQDRQTIVHGADEEPATLDPAEVEPGEGGEAIIFQVYERLLSVGPDSPELLPALATTVPTIENGLISEDGLTFRFPLREGVTFHDGSPFTADDVKFSWDRVISLSLPGSGAEILSDRVVETRVIDDYTFEVEIAEPDASFLYSAVLPTTASIVSQEAVEANGGDADGEPNEFMAGNMVGTGPYTFVSWNRTENLTLEVNEGYWGTPANDNVRLEMGVDPDVRVLGLRAGEFDTIETDPSYIADFEGMDGVEIYSEGLLLEPLHIGFNMNVPEGALPEGDTIPEDFFADVRIRQAFNYAFNYDAFINGALAGFGEVNPHYVPIGVFGYDPEAPRYDTQDLAKAEELFRETGYWDSGFTATVIVESGSLFEIQALILKDSIEGLNPDLRINVLGVAEAVFDEALAQSPLNYAMWAKNGDPAADPIDYLQTYSHPDGEWGEVHGFRSGYGDPDAIADLIDAAAVELDRTARAGMISELQTLLYEDPMWLIGAQEGVVTAYRDRIEGMVIQPLWPRPSINFAILDKTN</sequence>
<dbReference type="GO" id="GO:0043190">
    <property type="term" value="C:ATP-binding cassette (ABC) transporter complex"/>
    <property type="evidence" value="ECO:0007669"/>
    <property type="project" value="InterPro"/>
</dbReference>
<evidence type="ECO:0000313" key="6">
    <source>
        <dbReference type="Proteomes" id="UP000193900"/>
    </source>
</evidence>
<dbReference type="InterPro" id="IPR039424">
    <property type="entry name" value="SBP_5"/>
</dbReference>
<keyword evidence="6" id="KW-1185">Reference proteome</keyword>
<evidence type="ECO:0000259" key="4">
    <source>
        <dbReference type="Pfam" id="PF00496"/>
    </source>
</evidence>
<proteinExistence type="inferred from homology"/>
<organism evidence="5 6">
    <name type="scientific">Roseisalinus antarcticus</name>
    <dbReference type="NCBI Taxonomy" id="254357"/>
    <lineage>
        <taxon>Bacteria</taxon>
        <taxon>Pseudomonadati</taxon>
        <taxon>Pseudomonadota</taxon>
        <taxon>Alphaproteobacteria</taxon>
        <taxon>Rhodobacterales</taxon>
        <taxon>Roseobacteraceae</taxon>
        <taxon>Roseisalinus</taxon>
    </lineage>
</organism>
<dbReference type="InterPro" id="IPR030678">
    <property type="entry name" value="Peptide/Ni-bd"/>
</dbReference>
<dbReference type="EMBL" id="FWFZ01000002">
    <property type="protein sequence ID" value="SLN21063.1"/>
    <property type="molecule type" value="Genomic_DNA"/>
</dbReference>
<evidence type="ECO:0000256" key="1">
    <source>
        <dbReference type="ARBA" id="ARBA00004418"/>
    </source>
</evidence>
<reference evidence="5 6" key="1">
    <citation type="submission" date="2017-03" db="EMBL/GenBank/DDBJ databases">
        <authorList>
            <person name="Afonso C.L."/>
            <person name="Miller P.J."/>
            <person name="Scott M.A."/>
            <person name="Spackman E."/>
            <person name="Goraichik I."/>
            <person name="Dimitrov K.M."/>
            <person name="Suarez D.L."/>
            <person name="Swayne D.E."/>
        </authorList>
    </citation>
    <scope>NUCLEOTIDE SEQUENCE [LARGE SCALE GENOMIC DNA]</scope>
    <source>
        <strain evidence="5 6">CECT 7023</strain>
    </source>
</reference>
<dbReference type="SUPFAM" id="SSF53850">
    <property type="entry name" value="Periplasmic binding protein-like II"/>
    <property type="match status" value="1"/>
</dbReference>
<name>A0A1Y5RRU6_9RHOB</name>
<protein>
    <submittedName>
        <fullName evidence="5">Periplasmic dipeptide transport protein</fullName>
    </submittedName>
</protein>
<dbReference type="PANTHER" id="PTHR30290:SF34">
    <property type="entry name" value="ABC TRANSPORTER, PERIPLASMIC OLIGO-PEPTIDE BINDING PROTEIN, PUTATIVE-RELATED"/>
    <property type="match status" value="1"/>
</dbReference>
<feature type="chain" id="PRO_5013142342" evidence="3">
    <location>
        <begin position="32"/>
        <end position="554"/>
    </location>
</feature>
<gene>
    <name evidence="5" type="primary">dppA_2</name>
    <name evidence="5" type="ORF">ROA7023_00527</name>
</gene>
<dbReference type="PIRSF" id="PIRSF002741">
    <property type="entry name" value="MppA"/>
    <property type="match status" value="1"/>
</dbReference>
<evidence type="ECO:0000256" key="2">
    <source>
        <dbReference type="ARBA" id="ARBA00005695"/>
    </source>
</evidence>
<dbReference type="InterPro" id="IPR000914">
    <property type="entry name" value="SBP_5_dom"/>
</dbReference>
<dbReference type="GO" id="GO:0030288">
    <property type="term" value="C:outer membrane-bounded periplasmic space"/>
    <property type="evidence" value="ECO:0007669"/>
    <property type="project" value="UniProtKB-ARBA"/>
</dbReference>
<dbReference type="Gene3D" id="3.40.190.10">
    <property type="entry name" value="Periplasmic binding protein-like II"/>
    <property type="match status" value="1"/>
</dbReference>
<accession>A0A1Y5RRU6</accession>
<dbReference type="Pfam" id="PF00496">
    <property type="entry name" value="SBP_bac_5"/>
    <property type="match status" value="1"/>
</dbReference>
<feature type="signal peptide" evidence="3">
    <location>
        <begin position="1"/>
        <end position="31"/>
    </location>
</feature>
<comment type="similarity">
    <text evidence="2">Belongs to the bacterial solute-binding protein 5 family.</text>
</comment>
<dbReference type="AlphaFoldDB" id="A0A1Y5RRU6"/>
<dbReference type="PANTHER" id="PTHR30290">
    <property type="entry name" value="PERIPLASMIC BINDING COMPONENT OF ABC TRANSPORTER"/>
    <property type="match status" value="1"/>
</dbReference>
<dbReference type="GO" id="GO:1904680">
    <property type="term" value="F:peptide transmembrane transporter activity"/>
    <property type="evidence" value="ECO:0007669"/>
    <property type="project" value="TreeGrafter"/>
</dbReference>
<comment type="subcellular location">
    <subcellularLocation>
        <location evidence="1">Periplasm</location>
    </subcellularLocation>
</comment>
<dbReference type="GO" id="GO:0015833">
    <property type="term" value="P:peptide transport"/>
    <property type="evidence" value="ECO:0007669"/>
    <property type="project" value="TreeGrafter"/>
</dbReference>
<dbReference type="CDD" id="cd08512">
    <property type="entry name" value="PBP2_NikA_DppA_OppA_like_7"/>
    <property type="match status" value="1"/>
</dbReference>
<evidence type="ECO:0000313" key="5">
    <source>
        <dbReference type="EMBL" id="SLN21063.1"/>
    </source>
</evidence>
<dbReference type="Proteomes" id="UP000193900">
    <property type="component" value="Unassembled WGS sequence"/>
</dbReference>
<keyword evidence="3" id="KW-0732">Signal</keyword>